<sequence>MSGEREHPEPEQNAPEQNAPEQNEPEQNERGQNEPEQNERGQNEPEYDWAGYGFATRQVHAGETDQHTSGARIPPIAMTAGYRFDSFDDARGRFSGEADGLIYSRQRNPSGAVAERRIASLEGGLESIVVASGQAAITAALFALVSSGDRFVSTASIYSGTRILFGRSFARMGVGVDYVWNDADEAEWERQIGPSTKAIFTETIPNPKNDIVDLDYVARVAARHKIPLVVDNTIASPYLIRPLEHGANIVVHSSTKFLSGHGAALSGTIVDGGTFDWAGADRAYPLITEPAPSGARSYLDRFGPTAYARAAREAVVNDIGPALSPFNSFLLHQGIETLSVRMRQHLENAETIAAWLATHENVESVDYSGLPDAPRYELARTLYDGRPGSVFAVTVKGGENGARRFLNRLRVFSHMTNIGDVRSMALHPATTTHSSFSAELRERLGIAPGLVRLSVGIEDAGDLIADLEWALR</sequence>
<dbReference type="InterPro" id="IPR000277">
    <property type="entry name" value="Cys/Met-Metab_PyrdxlP-dep_enz"/>
</dbReference>
<evidence type="ECO:0000256" key="11">
    <source>
        <dbReference type="SAM" id="MobiDB-lite"/>
    </source>
</evidence>
<dbReference type="Proteomes" id="UP000598775">
    <property type="component" value="Unassembled WGS sequence"/>
</dbReference>
<dbReference type="GO" id="GO:0047982">
    <property type="term" value="F:homocysteine desulfhydrase activity"/>
    <property type="evidence" value="ECO:0007669"/>
    <property type="project" value="UniProtKB-EC"/>
</dbReference>
<dbReference type="InterPro" id="IPR006235">
    <property type="entry name" value="OAc-hSer/O-AcSer_sulfhydrylase"/>
</dbReference>
<evidence type="ECO:0000256" key="7">
    <source>
        <dbReference type="ARBA" id="ARBA00048780"/>
    </source>
</evidence>
<organism evidence="12 13">
    <name type="scientific">Subtercola lobariae</name>
    <dbReference type="NCBI Taxonomy" id="1588641"/>
    <lineage>
        <taxon>Bacteria</taxon>
        <taxon>Bacillati</taxon>
        <taxon>Actinomycetota</taxon>
        <taxon>Actinomycetes</taxon>
        <taxon>Micrococcales</taxon>
        <taxon>Microbacteriaceae</taxon>
        <taxon>Subtercola</taxon>
    </lineage>
</organism>
<dbReference type="PANTHER" id="PTHR43797:SF2">
    <property type="entry name" value="HOMOCYSTEINE_CYSTEINE SYNTHASE"/>
    <property type="match status" value="1"/>
</dbReference>
<proteinExistence type="inferred from homology"/>
<dbReference type="GO" id="GO:0004124">
    <property type="term" value="F:cysteine synthase activity"/>
    <property type="evidence" value="ECO:0007669"/>
    <property type="project" value="TreeGrafter"/>
</dbReference>
<dbReference type="EC" id="4.4.1.2" evidence="5"/>
<evidence type="ECO:0000256" key="9">
    <source>
        <dbReference type="PIRSR" id="PIRSR001434-2"/>
    </source>
</evidence>
<evidence type="ECO:0000256" key="2">
    <source>
        <dbReference type="ARBA" id="ARBA00009077"/>
    </source>
</evidence>
<dbReference type="GO" id="GO:0006535">
    <property type="term" value="P:cysteine biosynthetic process from serine"/>
    <property type="evidence" value="ECO:0007669"/>
    <property type="project" value="TreeGrafter"/>
</dbReference>
<dbReference type="FunFam" id="3.40.640.10:FF:000046">
    <property type="entry name" value="Cystathionine gamma-lyase"/>
    <property type="match status" value="1"/>
</dbReference>
<evidence type="ECO:0000256" key="10">
    <source>
        <dbReference type="RuleBase" id="RU362118"/>
    </source>
</evidence>
<dbReference type="InterPro" id="IPR015422">
    <property type="entry name" value="PyrdxlP-dep_Trfase_small"/>
</dbReference>
<feature type="compositionally biased region" description="Basic and acidic residues" evidence="11">
    <location>
        <begin position="1"/>
        <end position="10"/>
    </location>
</feature>
<feature type="compositionally biased region" description="Low complexity" evidence="11">
    <location>
        <begin position="11"/>
        <end position="22"/>
    </location>
</feature>
<keyword evidence="13" id="KW-1185">Reference proteome</keyword>
<keyword evidence="4 9" id="KW-0663">Pyridoxal phosphate</keyword>
<comment type="caution">
    <text evidence="12">The sequence shown here is derived from an EMBL/GenBank/DDBJ whole genome shotgun (WGS) entry which is preliminary data.</text>
</comment>
<dbReference type="PANTHER" id="PTHR43797">
    <property type="entry name" value="HOMOCYSTEINE/CYSTEINE SYNTHASE"/>
    <property type="match status" value="1"/>
</dbReference>
<dbReference type="InterPro" id="IPR015424">
    <property type="entry name" value="PyrdxlP-dep_Trfase"/>
</dbReference>
<dbReference type="Gene3D" id="3.40.640.10">
    <property type="entry name" value="Type I PLP-dependent aspartate aminotransferase-like (Major domain)"/>
    <property type="match status" value="1"/>
</dbReference>
<comment type="similarity">
    <text evidence="2 10">Belongs to the trans-sulfuration enzymes family.</text>
</comment>
<dbReference type="Gene3D" id="3.90.1150.10">
    <property type="entry name" value="Aspartate Aminotransferase, domain 1"/>
    <property type="match status" value="1"/>
</dbReference>
<dbReference type="GO" id="GO:0003961">
    <property type="term" value="F:O-acetylhomoserine aminocarboxypropyltransferase activity"/>
    <property type="evidence" value="ECO:0007669"/>
    <property type="project" value="TreeGrafter"/>
</dbReference>
<dbReference type="PIRSF" id="PIRSF001434">
    <property type="entry name" value="CGS"/>
    <property type="match status" value="1"/>
</dbReference>
<dbReference type="SUPFAM" id="SSF53383">
    <property type="entry name" value="PLP-dependent transferases"/>
    <property type="match status" value="1"/>
</dbReference>
<dbReference type="RefSeq" id="WP_188675844.1">
    <property type="nucleotide sequence ID" value="NZ_BMGP01000002.1"/>
</dbReference>
<dbReference type="GO" id="GO:0005737">
    <property type="term" value="C:cytoplasm"/>
    <property type="evidence" value="ECO:0007669"/>
    <property type="project" value="TreeGrafter"/>
</dbReference>
<dbReference type="Pfam" id="PF01053">
    <property type="entry name" value="Cys_Met_Meta_PP"/>
    <property type="match status" value="1"/>
</dbReference>
<comment type="catalytic activity">
    <reaction evidence="7">
        <text>L-homocysteine + H2O = 2-oxobutanoate + hydrogen sulfide + NH4(+) + H(+)</text>
        <dbReference type="Rhea" id="RHEA:14501"/>
        <dbReference type="ChEBI" id="CHEBI:15377"/>
        <dbReference type="ChEBI" id="CHEBI:15378"/>
        <dbReference type="ChEBI" id="CHEBI:16763"/>
        <dbReference type="ChEBI" id="CHEBI:28938"/>
        <dbReference type="ChEBI" id="CHEBI:29919"/>
        <dbReference type="ChEBI" id="CHEBI:58199"/>
        <dbReference type="EC" id="4.4.1.2"/>
    </reaction>
    <physiologicalReaction direction="left-to-right" evidence="7">
        <dbReference type="Rhea" id="RHEA:14502"/>
    </physiologicalReaction>
</comment>
<protein>
    <recommendedName>
        <fullName evidence="5">homocysteine desulfhydrase</fullName>
        <ecNumber evidence="5">4.4.1.2</ecNumber>
    </recommendedName>
    <alternativeName>
        <fullName evidence="6">Homocysteine desulfhydrase</fullName>
    </alternativeName>
</protein>
<keyword evidence="3" id="KW-0808">Transferase</keyword>
<dbReference type="CDD" id="cd00614">
    <property type="entry name" value="CGS_like"/>
    <property type="match status" value="1"/>
</dbReference>
<evidence type="ECO:0000256" key="4">
    <source>
        <dbReference type="ARBA" id="ARBA00022898"/>
    </source>
</evidence>
<evidence type="ECO:0000313" key="13">
    <source>
        <dbReference type="Proteomes" id="UP000598775"/>
    </source>
</evidence>
<feature type="region of interest" description="Disordered" evidence="11">
    <location>
        <begin position="1"/>
        <end position="47"/>
    </location>
</feature>
<name>A0A917B4W3_9MICO</name>
<dbReference type="GO" id="GO:0019346">
    <property type="term" value="P:transsulfuration"/>
    <property type="evidence" value="ECO:0007669"/>
    <property type="project" value="InterPro"/>
</dbReference>
<evidence type="ECO:0000256" key="8">
    <source>
        <dbReference type="ARBA" id="ARBA00052699"/>
    </source>
</evidence>
<evidence type="ECO:0000256" key="6">
    <source>
        <dbReference type="ARBA" id="ARBA00047199"/>
    </source>
</evidence>
<dbReference type="GO" id="GO:0018826">
    <property type="term" value="F:methionine gamma-lyase activity"/>
    <property type="evidence" value="ECO:0007669"/>
    <property type="project" value="UniProtKB-EC"/>
</dbReference>
<feature type="compositionally biased region" description="Basic and acidic residues" evidence="11">
    <location>
        <begin position="27"/>
        <end position="43"/>
    </location>
</feature>
<comment type="catalytic activity">
    <reaction evidence="8">
        <text>L-methionine + H2O = methanethiol + 2-oxobutanoate + NH4(+)</text>
        <dbReference type="Rhea" id="RHEA:23800"/>
        <dbReference type="ChEBI" id="CHEBI:15377"/>
        <dbReference type="ChEBI" id="CHEBI:16007"/>
        <dbReference type="ChEBI" id="CHEBI:16763"/>
        <dbReference type="ChEBI" id="CHEBI:28938"/>
        <dbReference type="ChEBI" id="CHEBI:57844"/>
        <dbReference type="EC" id="4.4.1.11"/>
    </reaction>
    <physiologicalReaction direction="left-to-right" evidence="8">
        <dbReference type="Rhea" id="RHEA:23801"/>
    </physiologicalReaction>
</comment>
<evidence type="ECO:0000256" key="3">
    <source>
        <dbReference type="ARBA" id="ARBA00022679"/>
    </source>
</evidence>
<comment type="cofactor">
    <cofactor evidence="1 10">
        <name>pyridoxal 5'-phosphate</name>
        <dbReference type="ChEBI" id="CHEBI:597326"/>
    </cofactor>
</comment>
<gene>
    <name evidence="12" type="ORF">GCM10011399_14490</name>
</gene>
<reference evidence="12 13" key="1">
    <citation type="journal article" date="2014" name="Int. J. Syst. Evol. Microbiol.">
        <title>Complete genome sequence of Corynebacterium casei LMG S-19264T (=DSM 44701T), isolated from a smear-ripened cheese.</title>
        <authorList>
            <consortium name="US DOE Joint Genome Institute (JGI-PGF)"/>
            <person name="Walter F."/>
            <person name="Albersmeier A."/>
            <person name="Kalinowski J."/>
            <person name="Ruckert C."/>
        </authorList>
    </citation>
    <scope>NUCLEOTIDE SEQUENCE [LARGE SCALE GENOMIC DNA]</scope>
    <source>
        <strain evidence="12 13">CGMCC 1.12976</strain>
    </source>
</reference>
<dbReference type="GO" id="GO:0071269">
    <property type="term" value="P:L-homocysteine biosynthetic process"/>
    <property type="evidence" value="ECO:0007669"/>
    <property type="project" value="TreeGrafter"/>
</dbReference>
<dbReference type="AlphaFoldDB" id="A0A917B4W3"/>
<evidence type="ECO:0000256" key="5">
    <source>
        <dbReference type="ARBA" id="ARBA00047175"/>
    </source>
</evidence>
<feature type="modified residue" description="N6-(pyridoxal phosphate)lysine" evidence="9">
    <location>
        <position position="256"/>
    </location>
</feature>
<evidence type="ECO:0000256" key="1">
    <source>
        <dbReference type="ARBA" id="ARBA00001933"/>
    </source>
</evidence>
<dbReference type="GO" id="GO:0030170">
    <property type="term" value="F:pyridoxal phosphate binding"/>
    <property type="evidence" value="ECO:0007669"/>
    <property type="project" value="InterPro"/>
</dbReference>
<dbReference type="InterPro" id="IPR015421">
    <property type="entry name" value="PyrdxlP-dep_Trfase_major"/>
</dbReference>
<dbReference type="EMBL" id="BMGP01000002">
    <property type="protein sequence ID" value="GGF21873.1"/>
    <property type="molecule type" value="Genomic_DNA"/>
</dbReference>
<accession>A0A917B4W3</accession>
<evidence type="ECO:0000313" key="12">
    <source>
        <dbReference type="EMBL" id="GGF21873.1"/>
    </source>
</evidence>